<dbReference type="PRINTS" id="PR00081">
    <property type="entry name" value="GDHRDH"/>
</dbReference>
<dbReference type="EMBL" id="JAAOAV010000084">
    <property type="protein sequence ID" value="KAF5603937.1"/>
    <property type="molecule type" value="Genomic_DNA"/>
</dbReference>
<accession>A0A8H5PWV0</accession>
<sequence length="551" mass="60573">MTASYAPPFALVTGCNSGIGEQLAIALAKNSYTVFATAKRIESLDSLARQHANLIALPLQLSDSTSLEGLRDSVNKYTQGRLDILINNAGMHYASPATDIDVSEVAKLFAVNVVAVMHMCQLFIPLLRKAPRPRIVQIGSVTRDVPVDLRPLSIEVIEVVTGYVRSNILRDGVHISEDSLYRPIKSTVESVKNGGNKNGMPADEYARVVVRQVLGKKYKREIWEGHRARILRFMVTFFPIWLVVLGHRLYGVKFDRWAHLQQAVGTTVSPAHALTDHSNGGVFPLQGLKTSLEMLGVLGKQENVVPHATPDKHGPLRDVHLGSHPVGGVLSKLIGSAISHQVSVSPSLISQNPAPDPTHHWAVIVGEYYHELGGDRDLKVIYNNGKTSDQTALGAWQKPFWIGKTTFNDEAIRQAVLSPVPISHSTRSSIHDHKMTTAQAVLQQKLTITPKTASLLMQAGYSDYSQLKYATPNGIVDQFTSKFGIPKTSASAYRRACRRLVFLGTQDDPEEQEKVCADWTNKALAARGIWRDDFDDLTGEQIAEMIMGTAK</sequence>
<reference evidence="3 4" key="1">
    <citation type="submission" date="2020-05" db="EMBL/GenBank/DDBJ databases">
        <title>Identification and distribution of gene clusters putatively required for synthesis of sphingolipid metabolism inhibitors in phylogenetically diverse species of the filamentous fungus Fusarium.</title>
        <authorList>
            <person name="Kim H.-S."/>
            <person name="Busman M."/>
            <person name="Brown D.W."/>
            <person name="Divon H."/>
            <person name="Uhlig S."/>
            <person name="Proctor R.H."/>
        </authorList>
    </citation>
    <scope>NUCLEOTIDE SEQUENCE [LARGE SCALE GENOMIC DNA]</scope>
    <source>
        <strain evidence="3 4">NRRL 66333</strain>
    </source>
</reference>
<dbReference type="RefSeq" id="XP_036537475.1">
    <property type="nucleotide sequence ID" value="XM_036685297.1"/>
</dbReference>
<dbReference type="GO" id="GO:0005811">
    <property type="term" value="C:lipid droplet"/>
    <property type="evidence" value="ECO:0007669"/>
    <property type="project" value="TreeGrafter"/>
</dbReference>
<dbReference type="PANTHER" id="PTHR44169">
    <property type="entry name" value="NADPH-DEPENDENT 1-ACYLDIHYDROXYACETONE PHOSPHATE REDUCTASE"/>
    <property type="match status" value="1"/>
</dbReference>
<dbReference type="AlphaFoldDB" id="A0A8H5PWV0"/>
<keyword evidence="4" id="KW-1185">Reference proteome</keyword>
<dbReference type="GO" id="GO:0006654">
    <property type="term" value="P:phosphatidic acid biosynthetic process"/>
    <property type="evidence" value="ECO:0007669"/>
    <property type="project" value="TreeGrafter"/>
</dbReference>
<comment type="similarity">
    <text evidence="1">Belongs to the short-chain dehydrogenases/reductases (SDR) family.</text>
</comment>
<dbReference type="SUPFAM" id="SSF51735">
    <property type="entry name" value="NAD(P)-binding Rossmann-fold domains"/>
    <property type="match status" value="1"/>
</dbReference>
<dbReference type="Pfam" id="PF00106">
    <property type="entry name" value="adh_short"/>
    <property type="match status" value="1"/>
</dbReference>
<evidence type="ECO:0000313" key="4">
    <source>
        <dbReference type="Proteomes" id="UP000547976"/>
    </source>
</evidence>
<evidence type="ECO:0000256" key="1">
    <source>
        <dbReference type="ARBA" id="ARBA00006484"/>
    </source>
</evidence>
<dbReference type="GO" id="GO:0019433">
    <property type="term" value="P:triglyceride catabolic process"/>
    <property type="evidence" value="ECO:0007669"/>
    <property type="project" value="TreeGrafter"/>
</dbReference>
<dbReference type="GO" id="GO:0005783">
    <property type="term" value="C:endoplasmic reticulum"/>
    <property type="evidence" value="ECO:0007669"/>
    <property type="project" value="TreeGrafter"/>
</dbReference>
<name>A0A8H5PWV0_GIBSU</name>
<comment type="caution">
    <text evidence="3">The sequence shown here is derived from an EMBL/GenBank/DDBJ whole genome shotgun (WGS) entry which is preliminary data.</text>
</comment>
<dbReference type="InterPro" id="IPR036291">
    <property type="entry name" value="NAD(P)-bd_dom_sf"/>
</dbReference>
<dbReference type="GeneID" id="59320015"/>
<dbReference type="GO" id="GO:0004806">
    <property type="term" value="F:triacylglycerol lipase activity"/>
    <property type="evidence" value="ECO:0007669"/>
    <property type="project" value="TreeGrafter"/>
</dbReference>
<dbReference type="Gene3D" id="3.40.50.720">
    <property type="entry name" value="NAD(P)-binding Rossmann-like Domain"/>
    <property type="match status" value="1"/>
</dbReference>
<dbReference type="OrthoDB" id="2102561at2759"/>
<evidence type="ECO:0000256" key="2">
    <source>
        <dbReference type="ARBA" id="ARBA00023002"/>
    </source>
</evidence>
<protein>
    <submittedName>
        <fullName evidence="3">1-acyldihydroxyacetone-phosphate reductase</fullName>
    </submittedName>
</protein>
<proteinExistence type="inferred from homology"/>
<keyword evidence="2" id="KW-0560">Oxidoreductase</keyword>
<organism evidence="3 4">
    <name type="scientific">Gibberella subglutinans</name>
    <name type="common">Fusarium subglutinans</name>
    <dbReference type="NCBI Taxonomy" id="42677"/>
    <lineage>
        <taxon>Eukaryota</taxon>
        <taxon>Fungi</taxon>
        <taxon>Dikarya</taxon>
        <taxon>Ascomycota</taxon>
        <taxon>Pezizomycotina</taxon>
        <taxon>Sordariomycetes</taxon>
        <taxon>Hypocreomycetidae</taxon>
        <taxon>Hypocreales</taxon>
        <taxon>Nectriaceae</taxon>
        <taxon>Fusarium</taxon>
        <taxon>Fusarium fujikuroi species complex</taxon>
    </lineage>
</organism>
<dbReference type="InterPro" id="IPR002347">
    <property type="entry name" value="SDR_fam"/>
</dbReference>
<evidence type="ECO:0000313" key="3">
    <source>
        <dbReference type="EMBL" id="KAF5603937.1"/>
    </source>
</evidence>
<dbReference type="PANTHER" id="PTHR44169:SF15">
    <property type="entry name" value="CHAIN DEHYDROGENASE_REDUCTASE (AYR1), PUTATIVE (AFU_ORTHOLOGUE AFUA_4G04530)-RELATED"/>
    <property type="match status" value="1"/>
</dbReference>
<dbReference type="Proteomes" id="UP000547976">
    <property type="component" value="Unassembled WGS sequence"/>
</dbReference>
<gene>
    <name evidence="3" type="ORF">FSUBG_7035</name>
</gene>
<dbReference type="GO" id="GO:0000140">
    <property type="term" value="F:acylglycerone-phosphate reductase (NADP+) activity"/>
    <property type="evidence" value="ECO:0007669"/>
    <property type="project" value="TreeGrafter"/>
</dbReference>